<dbReference type="InterPro" id="IPR038097">
    <property type="entry name" value="Ribosomal_eL36_sf"/>
</dbReference>
<protein>
    <recommendedName>
        <fullName evidence="5">60S ribosomal protein L36</fullName>
    </recommendedName>
</protein>
<gene>
    <name evidence="8" type="ORF">QYM36_013681</name>
</gene>
<dbReference type="Pfam" id="PF01158">
    <property type="entry name" value="Ribosomal_L36e"/>
    <property type="match status" value="1"/>
</dbReference>
<evidence type="ECO:0000256" key="2">
    <source>
        <dbReference type="ARBA" id="ARBA00011133"/>
    </source>
</evidence>
<keyword evidence="4 5" id="KW-0687">Ribonucleoprotein</keyword>
<dbReference type="Proteomes" id="UP001187531">
    <property type="component" value="Unassembled WGS sequence"/>
</dbReference>
<dbReference type="EMBL" id="JAVRJZ010000017">
    <property type="protein sequence ID" value="KAK2710082.1"/>
    <property type="molecule type" value="Genomic_DNA"/>
</dbReference>
<keyword evidence="3 5" id="KW-0689">Ribosomal protein</keyword>
<reference evidence="8" key="2">
    <citation type="submission" date="2023-07" db="EMBL/GenBank/DDBJ databases">
        <title>Chromosome-level genome assembly of Artemia franciscana.</title>
        <authorList>
            <person name="Jo E."/>
        </authorList>
    </citation>
    <scope>NUCLEOTIDE SEQUENCE</scope>
    <source>
        <tissue evidence="8">Whole body</tissue>
    </source>
</reference>
<dbReference type="InterPro" id="IPR000509">
    <property type="entry name" value="Ribosomal_eL36"/>
</dbReference>
<name>Q0Q0G5_ARTSF</name>
<dbReference type="GO" id="GO:0006412">
    <property type="term" value="P:translation"/>
    <property type="evidence" value="ECO:0007669"/>
    <property type="project" value="InterPro"/>
</dbReference>
<dbReference type="PANTHER" id="PTHR10114">
    <property type="entry name" value="60S RIBOSOMAL PROTEIN L36"/>
    <property type="match status" value="1"/>
</dbReference>
<dbReference type="GO" id="GO:0005840">
    <property type="term" value="C:ribosome"/>
    <property type="evidence" value="ECO:0007669"/>
    <property type="project" value="UniProtKB-KW"/>
</dbReference>
<reference evidence="7" key="1">
    <citation type="submission" date="2006-05" db="EMBL/GenBank/DDBJ databases">
        <authorList>
            <person name="Fiedler C."/>
            <person name="Lamb J."/>
            <person name="Vershon A.K."/>
            <person name="Nemeroff M.E."/>
        </authorList>
    </citation>
    <scope>NUCLEOTIDE SEQUENCE</scope>
</reference>
<keyword evidence="9" id="KW-1185">Reference proteome</keyword>
<accession>Q0Q0G5</accession>
<evidence type="ECO:0000256" key="6">
    <source>
        <dbReference type="SAM" id="MobiDB-lite"/>
    </source>
</evidence>
<evidence type="ECO:0000256" key="1">
    <source>
        <dbReference type="ARBA" id="ARBA00006509"/>
    </source>
</evidence>
<evidence type="ECO:0000256" key="4">
    <source>
        <dbReference type="ARBA" id="ARBA00023274"/>
    </source>
</evidence>
<dbReference type="GO" id="GO:0003735">
    <property type="term" value="F:structural constituent of ribosome"/>
    <property type="evidence" value="ECO:0007669"/>
    <property type="project" value="InterPro"/>
</dbReference>
<proteinExistence type="evidence at transcript level"/>
<evidence type="ECO:0000313" key="7">
    <source>
        <dbReference type="EMBL" id="ABG74908.1"/>
    </source>
</evidence>
<dbReference type="GO" id="GO:1990904">
    <property type="term" value="C:ribonucleoprotein complex"/>
    <property type="evidence" value="ECO:0007669"/>
    <property type="project" value="UniProtKB-KW"/>
</dbReference>
<dbReference type="EMBL" id="DQ666087">
    <property type="protein sequence ID" value="ABG74908.1"/>
    <property type="molecule type" value="mRNA"/>
</dbReference>
<organism evidence="7">
    <name type="scientific">Artemia franciscana</name>
    <name type="common">Brine shrimp</name>
    <name type="synonym">Artemia sanfranciscana</name>
    <dbReference type="NCBI Taxonomy" id="6661"/>
    <lineage>
        <taxon>Eukaryota</taxon>
        <taxon>Metazoa</taxon>
        <taxon>Ecdysozoa</taxon>
        <taxon>Arthropoda</taxon>
        <taxon>Crustacea</taxon>
        <taxon>Branchiopoda</taxon>
        <taxon>Anostraca</taxon>
        <taxon>Artemiidae</taxon>
        <taxon>Artemia</taxon>
    </lineage>
</organism>
<feature type="compositionally biased region" description="Basic residues" evidence="6">
    <location>
        <begin position="27"/>
        <end position="36"/>
    </location>
</feature>
<dbReference type="AlphaFoldDB" id="Q0Q0G5"/>
<feature type="region of interest" description="Disordered" evidence="6">
    <location>
        <begin position="1"/>
        <end position="36"/>
    </location>
</feature>
<evidence type="ECO:0000256" key="3">
    <source>
        <dbReference type="ARBA" id="ARBA00022980"/>
    </source>
</evidence>
<dbReference type="FunFam" id="1.10.10.1760:FF:000001">
    <property type="entry name" value="60S ribosomal protein L36"/>
    <property type="match status" value="1"/>
</dbReference>
<evidence type="ECO:0000256" key="5">
    <source>
        <dbReference type="RuleBase" id="RU000665"/>
    </source>
</evidence>
<comment type="subunit">
    <text evidence="2">Component of the large ribosomal subunit.</text>
</comment>
<dbReference type="Gene3D" id="1.10.10.1760">
    <property type="entry name" value="60S ribosomal protein L36"/>
    <property type="match status" value="1"/>
</dbReference>
<evidence type="ECO:0000313" key="8">
    <source>
        <dbReference type="EMBL" id="KAK2710082.1"/>
    </source>
</evidence>
<comment type="similarity">
    <text evidence="1 5">Belongs to the eukaryotic ribosomal protein eL36 family.</text>
</comment>
<dbReference type="EMBL" id="JAVRJZ010000017">
    <property type="protein sequence ID" value="KAK2710083.1"/>
    <property type="molecule type" value="Genomic_DNA"/>
</dbReference>
<sequence length="105" mass="12012">MVKKNFDLAVGLNKGHKTTKNVQAPRPSRRIGKQSKHNKFIKSIVTEVVGHAPYEKRAMELLKVSKDKRALKFLKKRLGTHIRAKKKREELGNVLTQMRKAQAAK</sequence>
<evidence type="ECO:0000313" key="9">
    <source>
        <dbReference type="Proteomes" id="UP001187531"/>
    </source>
</evidence>
<dbReference type="PROSITE" id="PS01190">
    <property type="entry name" value="RIBOSOMAL_L36E"/>
    <property type="match status" value="1"/>
</dbReference>